<protein>
    <submittedName>
        <fullName evidence="1">Uncharacterized protein</fullName>
    </submittedName>
</protein>
<proteinExistence type="predicted"/>
<organism evidence="1 2">
    <name type="scientific">Anatilimnocola aggregata</name>
    <dbReference type="NCBI Taxonomy" id="2528021"/>
    <lineage>
        <taxon>Bacteria</taxon>
        <taxon>Pseudomonadati</taxon>
        <taxon>Planctomycetota</taxon>
        <taxon>Planctomycetia</taxon>
        <taxon>Pirellulales</taxon>
        <taxon>Pirellulaceae</taxon>
        <taxon>Anatilimnocola</taxon>
    </lineage>
</organism>
<name>A0A517Y5V7_9BACT</name>
<evidence type="ECO:0000313" key="1">
    <source>
        <dbReference type="EMBL" id="QDU25627.1"/>
    </source>
</evidence>
<dbReference type="Proteomes" id="UP000315017">
    <property type="component" value="Chromosome"/>
</dbReference>
<reference evidence="1 2" key="1">
    <citation type="submission" date="2019-02" db="EMBL/GenBank/DDBJ databases">
        <title>Deep-cultivation of Planctomycetes and their phenomic and genomic characterization uncovers novel biology.</title>
        <authorList>
            <person name="Wiegand S."/>
            <person name="Jogler M."/>
            <person name="Boedeker C."/>
            <person name="Pinto D."/>
            <person name="Vollmers J."/>
            <person name="Rivas-Marin E."/>
            <person name="Kohn T."/>
            <person name="Peeters S.H."/>
            <person name="Heuer A."/>
            <person name="Rast P."/>
            <person name="Oberbeckmann S."/>
            <person name="Bunk B."/>
            <person name="Jeske O."/>
            <person name="Meyerdierks A."/>
            <person name="Storesund J.E."/>
            <person name="Kallscheuer N."/>
            <person name="Luecker S."/>
            <person name="Lage O.M."/>
            <person name="Pohl T."/>
            <person name="Merkel B.J."/>
            <person name="Hornburger P."/>
            <person name="Mueller R.-W."/>
            <person name="Bruemmer F."/>
            <person name="Labrenz M."/>
            <person name="Spormann A.M."/>
            <person name="Op den Camp H."/>
            <person name="Overmann J."/>
            <person name="Amann R."/>
            <person name="Jetten M.S.M."/>
            <person name="Mascher T."/>
            <person name="Medema M.H."/>
            <person name="Devos D.P."/>
            <person name="Kaster A.-K."/>
            <person name="Ovreas L."/>
            <person name="Rohde M."/>
            <person name="Galperin M.Y."/>
            <person name="Jogler C."/>
        </authorList>
    </citation>
    <scope>NUCLEOTIDE SEQUENCE [LARGE SCALE GENOMIC DNA]</scope>
    <source>
        <strain evidence="1 2">ETA_A8</strain>
    </source>
</reference>
<keyword evidence="2" id="KW-1185">Reference proteome</keyword>
<accession>A0A517Y5V7</accession>
<gene>
    <name evidence="1" type="ORF">ETAA8_06970</name>
</gene>
<dbReference type="AlphaFoldDB" id="A0A517Y5V7"/>
<sequence>MVQTKTADSSPAWIRPKALLRQTDLSLVRNVPREGAEKMHQHSASTWVPWERVELWALEMLVVARAPMVLGRTNQVHSDLHPDCRDLVTTYPAMTGHWQESD</sequence>
<evidence type="ECO:0000313" key="2">
    <source>
        <dbReference type="Proteomes" id="UP000315017"/>
    </source>
</evidence>
<dbReference type="KEGG" id="aagg:ETAA8_06970"/>
<dbReference type="EMBL" id="CP036274">
    <property type="protein sequence ID" value="QDU25627.1"/>
    <property type="molecule type" value="Genomic_DNA"/>
</dbReference>